<evidence type="ECO:0000313" key="4">
    <source>
        <dbReference type="EMBL" id="ARS89068.1"/>
    </source>
</evidence>
<evidence type="ECO:0000313" key="5">
    <source>
        <dbReference type="Proteomes" id="UP000250088"/>
    </source>
</evidence>
<keyword evidence="2" id="KW-0418">Kinase</keyword>
<dbReference type="GO" id="GO:0016301">
    <property type="term" value="F:kinase activity"/>
    <property type="evidence" value="ECO:0007669"/>
    <property type="project" value="UniProtKB-KW"/>
</dbReference>
<accession>A0A2Z2HZD7</accession>
<dbReference type="Gene3D" id="3.30.450.40">
    <property type="match status" value="1"/>
</dbReference>
<reference evidence="5" key="1">
    <citation type="submission" date="2017-02" db="EMBL/GenBank/DDBJ databases">
        <title>Natronthermophilus aegyptiacus gen. nov.,sp. nov., an aerobic, extremely halophilic alkalithermophilic archaeon isolated from the athalassohaline Wadi An Natrun, Egypt.</title>
        <authorList>
            <person name="Zhao B."/>
        </authorList>
    </citation>
    <scope>NUCLEOTIDE SEQUENCE [LARGE SCALE GENOMIC DNA]</scope>
    <source>
        <strain evidence="5">JW/NM-HA 15</strain>
    </source>
</reference>
<keyword evidence="5" id="KW-1185">Reference proteome</keyword>
<sequence length="300" mass="33021">MTRTVLCVDSEGRVDSVVETIDASDELRAIEATSTDDVASILENEAVVCVVTGYDLPDGTGMDVVRTIRAHAPQTPCVLFTDVPPGEIDTTSAEESIVEYLNRGLPDAAERLEFVVNDVIEHSAQVSFLRPSDEDERLETLAGYEVDELPIEDSFGRLTDLIADHFDVAVSFVGLIEAEEENFLACTGADWESLTREDTICTHSMLQEDVMVVEDITADSRFSENDQLQNLGIVSYAGANMTAPNGQVIGQVCVLDHEPRQYTEPERETLQQYADTVMEILELRQRLRDAGRATVEGASQ</sequence>
<dbReference type="PANTHER" id="PTHR43102">
    <property type="entry name" value="SLR1143 PROTEIN"/>
    <property type="match status" value="1"/>
</dbReference>
<dbReference type="PANTHER" id="PTHR43102:SF2">
    <property type="entry name" value="GAF DOMAIN-CONTAINING PROTEIN"/>
    <property type="match status" value="1"/>
</dbReference>
<organism evidence="4 5">
    <name type="scientific">Natrarchaeobaculum aegyptiacum</name>
    <dbReference type="NCBI Taxonomy" id="745377"/>
    <lineage>
        <taxon>Archaea</taxon>
        <taxon>Methanobacteriati</taxon>
        <taxon>Methanobacteriota</taxon>
        <taxon>Stenosarchaea group</taxon>
        <taxon>Halobacteria</taxon>
        <taxon>Halobacteriales</taxon>
        <taxon>Natrialbaceae</taxon>
        <taxon>Natrarchaeobaculum</taxon>
    </lineage>
</organism>
<feature type="domain" description="GAF" evidence="3">
    <location>
        <begin position="150"/>
        <end position="291"/>
    </location>
</feature>
<evidence type="ECO:0000256" key="1">
    <source>
        <dbReference type="ARBA" id="ARBA00022679"/>
    </source>
</evidence>
<gene>
    <name evidence="4" type="ORF">B1756_04385</name>
</gene>
<dbReference type="InterPro" id="IPR011006">
    <property type="entry name" value="CheY-like_superfamily"/>
</dbReference>
<dbReference type="OrthoDB" id="330337at2157"/>
<evidence type="ECO:0000259" key="3">
    <source>
        <dbReference type="SMART" id="SM00065"/>
    </source>
</evidence>
<dbReference type="Proteomes" id="UP000250088">
    <property type="component" value="Chromosome"/>
</dbReference>
<dbReference type="EMBL" id="CP019893">
    <property type="protein sequence ID" value="ARS89068.1"/>
    <property type="molecule type" value="Genomic_DNA"/>
</dbReference>
<dbReference type="SMART" id="SM00065">
    <property type="entry name" value="GAF"/>
    <property type="match status" value="1"/>
</dbReference>
<keyword evidence="1" id="KW-0808">Transferase</keyword>
<dbReference type="SUPFAM" id="SSF55781">
    <property type="entry name" value="GAF domain-like"/>
    <property type="match status" value="1"/>
</dbReference>
<dbReference type="KEGG" id="naj:B1756_04385"/>
<dbReference type="InterPro" id="IPR003018">
    <property type="entry name" value="GAF"/>
</dbReference>
<dbReference type="Gene3D" id="3.40.50.2300">
    <property type="match status" value="1"/>
</dbReference>
<name>A0A2Z2HZD7_9EURY</name>
<protein>
    <submittedName>
        <fullName evidence="4">Diguanylate cyclase</fullName>
    </submittedName>
</protein>
<dbReference type="AlphaFoldDB" id="A0A2Z2HZD7"/>
<dbReference type="Pfam" id="PF01590">
    <property type="entry name" value="GAF"/>
    <property type="match status" value="1"/>
</dbReference>
<dbReference type="InterPro" id="IPR029016">
    <property type="entry name" value="GAF-like_dom_sf"/>
</dbReference>
<dbReference type="SUPFAM" id="SSF52172">
    <property type="entry name" value="CheY-like"/>
    <property type="match status" value="1"/>
</dbReference>
<evidence type="ECO:0000256" key="2">
    <source>
        <dbReference type="ARBA" id="ARBA00022777"/>
    </source>
</evidence>
<proteinExistence type="predicted"/>